<reference evidence="11 12" key="1">
    <citation type="submission" date="2020-08" db="EMBL/GenBank/DDBJ databases">
        <title>Functional genomics of gut bacteria from endangered species of beetles.</title>
        <authorList>
            <person name="Carlos-Shanley C."/>
        </authorList>
    </citation>
    <scope>NUCLEOTIDE SEQUENCE [LARGE SCALE GENOMIC DNA]</scope>
    <source>
        <strain evidence="11 12">S00202</strain>
    </source>
</reference>
<evidence type="ECO:0000313" key="11">
    <source>
        <dbReference type="EMBL" id="MBB6343459.1"/>
    </source>
</evidence>
<keyword evidence="6" id="KW-1003">Cell membrane</keyword>
<dbReference type="Pfam" id="PF04973">
    <property type="entry name" value="NMN_transporter"/>
    <property type="match status" value="1"/>
</dbReference>
<feature type="transmembrane region" description="Helical" evidence="10">
    <location>
        <begin position="138"/>
        <end position="155"/>
    </location>
</feature>
<comment type="caution">
    <text evidence="11">The sequence shown here is derived from an EMBL/GenBank/DDBJ whole genome shotgun (WGS) entry which is preliminary data.</text>
</comment>
<dbReference type="NCBIfam" id="TIGR01528">
    <property type="entry name" value="NMN_trans_PnuC"/>
    <property type="match status" value="1"/>
</dbReference>
<keyword evidence="8 10" id="KW-1133">Transmembrane helix</keyword>
<keyword evidence="5" id="KW-0813">Transport</keyword>
<keyword evidence="12" id="KW-1185">Reference proteome</keyword>
<dbReference type="PANTHER" id="PTHR36122">
    <property type="entry name" value="NICOTINAMIDE RIBOSIDE TRANSPORTER PNUC"/>
    <property type="match status" value="1"/>
</dbReference>
<feature type="transmembrane region" description="Helical" evidence="10">
    <location>
        <begin position="87"/>
        <end position="105"/>
    </location>
</feature>
<evidence type="ECO:0000256" key="3">
    <source>
        <dbReference type="ARBA" id="ARBA00006669"/>
    </source>
</evidence>
<evidence type="ECO:0000256" key="5">
    <source>
        <dbReference type="ARBA" id="ARBA00022448"/>
    </source>
</evidence>
<sequence>MSPLELLASALGAIAVILTIRQNPWCWPIGLVMVLMYAWIFFEVKLYANVALQFVFAGSQLYGWWLWTRSGEQPGQALGALSWPQRLAGLLLATLLSLLLGYGLQHGTDAAAPWQDAGLTAFSLLAQLWMAQKRVECWPLWIVVDVLYVALFISSALYLTAGLYALFTLLAAHGWLSWRRELQLSLVKA</sequence>
<evidence type="ECO:0000256" key="10">
    <source>
        <dbReference type="SAM" id="Phobius"/>
    </source>
</evidence>
<dbReference type="Proteomes" id="UP000557193">
    <property type="component" value="Unassembled WGS sequence"/>
</dbReference>
<keyword evidence="9 10" id="KW-0472">Membrane</keyword>
<evidence type="ECO:0000256" key="8">
    <source>
        <dbReference type="ARBA" id="ARBA00022989"/>
    </source>
</evidence>
<evidence type="ECO:0000256" key="6">
    <source>
        <dbReference type="ARBA" id="ARBA00022475"/>
    </source>
</evidence>
<accession>A0A7X0EVN6</accession>
<comment type="function">
    <text evidence="1">Required for nicotinamide riboside transport across the inner membrane.</text>
</comment>
<evidence type="ECO:0000313" key="12">
    <source>
        <dbReference type="Proteomes" id="UP000557193"/>
    </source>
</evidence>
<evidence type="ECO:0000256" key="2">
    <source>
        <dbReference type="ARBA" id="ARBA00004651"/>
    </source>
</evidence>
<feature type="transmembrane region" description="Helical" evidence="10">
    <location>
        <begin position="46"/>
        <end position="67"/>
    </location>
</feature>
<dbReference type="GO" id="GO:0034257">
    <property type="term" value="F:nicotinamide riboside transmembrane transporter activity"/>
    <property type="evidence" value="ECO:0007669"/>
    <property type="project" value="InterPro"/>
</dbReference>
<proteinExistence type="inferred from homology"/>
<gene>
    <name evidence="11" type="ORF">HNP49_003661</name>
</gene>
<dbReference type="GO" id="GO:0005886">
    <property type="term" value="C:plasma membrane"/>
    <property type="evidence" value="ECO:0007669"/>
    <property type="project" value="UniProtKB-SubCell"/>
</dbReference>
<organism evidence="11 12">
    <name type="scientific">Pseudomonas fluvialis</name>
    <dbReference type="NCBI Taxonomy" id="1793966"/>
    <lineage>
        <taxon>Bacteria</taxon>
        <taxon>Pseudomonadati</taxon>
        <taxon>Pseudomonadota</taxon>
        <taxon>Gammaproteobacteria</taxon>
        <taxon>Pseudomonadales</taxon>
        <taxon>Pseudomonadaceae</taxon>
        <taxon>Pseudomonas</taxon>
    </lineage>
</organism>
<dbReference type="PANTHER" id="PTHR36122:SF2">
    <property type="entry name" value="NICOTINAMIDE RIBOSIDE TRANSPORTER PNUC"/>
    <property type="match status" value="1"/>
</dbReference>
<evidence type="ECO:0000256" key="7">
    <source>
        <dbReference type="ARBA" id="ARBA00022692"/>
    </source>
</evidence>
<keyword evidence="7 10" id="KW-0812">Transmembrane</keyword>
<protein>
    <recommendedName>
        <fullName evidence="4">Nicotinamide riboside transporter PnuC</fullName>
    </recommendedName>
</protein>
<dbReference type="AlphaFoldDB" id="A0A7X0EVN6"/>
<evidence type="ECO:0000256" key="1">
    <source>
        <dbReference type="ARBA" id="ARBA00002672"/>
    </source>
</evidence>
<dbReference type="InterPro" id="IPR006419">
    <property type="entry name" value="NMN_transpt_PnuC"/>
</dbReference>
<comment type="similarity">
    <text evidence="3">Belongs to the nicotinamide ribonucleoside (NR) uptake permease (TC 4.B.1) family.</text>
</comment>
<name>A0A7X0EVN6_9PSED</name>
<dbReference type="EMBL" id="JACHLL010000010">
    <property type="protein sequence ID" value="MBB6343459.1"/>
    <property type="molecule type" value="Genomic_DNA"/>
</dbReference>
<comment type="subcellular location">
    <subcellularLocation>
        <location evidence="2">Cell membrane</location>
        <topology evidence="2">Multi-pass membrane protein</topology>
    </subcellularLocation>
</comment>
<evidence type="ECO:0000256" key="4">
    <source>
        <dbReference type="ARBA" id="ARBA00017522"/>
    </source>
</evidence>
<evidence type="ECO:0000256" key="9">
    <source>
        <dbReference type="ARBA" id="ARBA00023136"/>
    </source>
</evidence>
<dbReference type="RefSeq" id="WP_184685719.1">
    <property type="nucleotide sequence ID" value="NZ_JACHLL010000010.1"/>
</dbReference>